<protein>
    <recommendedName>
        <fullName evidence="3 9">Translation initiation factor IF-2</fullName>
    </recommendedName>
</protein>
<dbReference type="PROSITE" id="PS51722">
    <property type="entry name" value="G_TR_2"/>
    <property type="match status" value="1"/>
</dbReference>
<feature type="binding site" evidence="9">
    <location>
        <begin position="316"/>
        <end position="319"/>
    </location>
    <ligand>
        <name>GTP</name>
        <dbReference type="ChEBI" id="CHEBI:37565"/>
    </ligand>
</feature>
<feature type="compositionally biased region" description="Basic and acidic residues" evidence="11">
    <location>
        <begin position="93"/>
        <end position="103"/>
    </location>
</feature>
<keyword evidence="4 9" id="KW-0963">Cytoplasm</keyword>
<dbReference type="Gene3D" id="2.40.30.10">
    <property type="entry name" value="Translation factors"/>
    <property type="match status" value="2"/>
</dbReference>
<dbReference type="Gene3D" id="3.40.50.300">
    <property type="entry name" value="P-loop containing nucleotide triphosphate hydrolases"/>
    <property type="match status" value="1"/>
</dbReference>
<evidence type="ECO:0000259" key="12">
    <source>
        <dbReference type="PROSITE" id="PS51722"/>
    </source>
</evidence>
<feature type="compositionally biased region" description="Basic residues" evidence="11">
    <location>
        <begin position="106"/>
        <end position="116"/>
    </location>
</feature>
<dbReference type="FunFam" id="2.40.30.10:FF:000007">
    <property type="entry name" value="Translation initiation factor IF-2"/>
    <property type="match status" value="1"/>
</dbReference>
<dbReference type="CDD" id="cd01887">
    <property type="entry name" value="IF2_eIF5B"/>
    <property type="match status" value="1"/>
</dbReference>
<dbReference type="InterPro" id="IPR027417">
    <property type="entry name" value="P-loop_NTPase"/>
</dbReference>
<comment type="caution">
    <text evidence="13">The sequence shown here is derived from an EMBL/GenBank/DDBJ whole genome shotgun (WGS) entry which is preliminary data.</text>
</comment>
<dbReference type="InterPro" id="IPR004161">
    <property type="entry name" value="EFTu-like_2"/>
</dbReference>
<dbReference type="Pfam" id="PF04760">
    <property type="entry name" value="IF2_N"/>
    <property type="match status" value="2"/>
</dbReference>
<dbReference type="SUPFAM" id="SSF52156">
    <property type="entry name" value="Initiation factor IF2/eIF5b, domain 3"/>
    <property type="match status" value="1"/>
</dbReference>
<dbReference type="FunFam" id="3.40.50.300:FF:000019">
    <property type="entry name" value="Translation initiation factor IF-2"/>
    <property type="match status" value="1"/>
</dbReference>
<evidence type="ECO:0000256" key="11">
    <source>
        <dbReference type="SAM" id="MobiDB-lite"/>
    </source>
</evidence>
<keyword evidence="5 9" id="KW-0396">Initiation factor</keyword>
<dbReference type="InterPro" id="IPR036925">
    <property type="entry name" value="TIF_IF2_dom3_sf"/>
</dbReference>
<dbReference type="AlphaFoldDB" id="A0A7C2K1D2"/>
<comment type="function">
    <text evidence="9 10">One of the essential components for the initiation of protein synthesis. Protects formylmethionyl-tRNA from spontaneous hydrolysis and promotes its binding to the 30S ribosomal subunits. Also involved in the hydrolysis of GTP during the formation of the 70S ribosomal complex.</text>
</comment>
<evidence type="ECO:0000256" key="3">
    <source>
        <dbReference type="ARBA" id="ARBA00020675"/>
    </source>
</evidence>
<dbReference type="PANTHER" id="PTHR43381:SF5">
    <property type="entry name" value="TR-TYPE G DOMAIN-CONTAINING PROTEIN"/>
    <property type="match status" value="1"/>
</dbReference>
<feature type="binding site" evidence="9">
    <location>
        <begin position="216"/>
        <end position="223"/>
    </location>
    <ligand>
        <name>GTP</name>
        <dbReference type="ChEBI" id="CHEBI:37565"/>
    </ligand>
</feature>
<dbReference type="SUPFAM" id="SSF50447">
    <property type="entry name" value="Translation proteins"/>
    <property type="match status" value="2"/>
</dbReference>
<dbReference type="InterPro" id="IPR000795">
    <property type="entry name" value="T_Tr_GTP-bd_dom"/>
</dbReference>
<dbReference type="InterPro" id="IPR005225">
    <property type="entry name" value="Small_GTP-bd"/>
</dbReference>
<dbReference type="InterPro" id="IPR053905">
    <property type="entry name" value="EF-G-like_DII"/>
</dbReference>
<evidence type="ECO:0000256" key="9">
    <source>
        <dbReference type="HAMAP-Rule" id="MF_00100"/>
    </source>
</evidence>
<proteinExistence type="inferred from homology"/>
<dbReference type="Gene3D" id="3.40.50.10050">
    <property type="entry name" value="Translation initiation factor IF- 2, domain 3"/>
    <property type="match status" value="1"/>
</dbReference>
<dbReference type="Pfam" id="PF22042">
    <property type="entry name" value="EF-G_D2"/>
    <property type="match status" value="1"/>
</dbReference>
<dbReference type="GO" id="GO:0005525">
    <property type="term" value="F:GTP binding"/>
    <property type="evidence" value="ECO:0007669"/>
    <property type="project" value="UniProtKB-KW"/>
</dbReference>
<dbReference type="Pfam" id="PF11987">
    <property type="entry name" value="IF-2"/>
    <property type="match status" value="1"/>
</dbReference>
<keyword evidence="6 9" id="KW-0547">Nucleotide-binding</keyword>
<evidence type="ECO:0000256" key="7">
    <source>
        <dbReference type="ARBA" id="ARBA00022917"/>
    </source>
</evidence>
<dbReference type="InterPro" id="IPR044145">
    <property type="entry name" value="IF2_II"/>
</dbReference>
<organism evidence="13">
    <name type="scientific">candidate division WOR-3 bacterium</name>
    <dbReference type="NCBI Taxonomy" id="2052148"/>
    <lineage>
        <taxon>Bacteria</taxon>
        <taxon>Bacteria division WOR-3</taxon>
    </lineage>
</organism>
<feature type="domain" description="Tr-type G" evidence="12">
    <location>
        <begin position="207"/>
        <end position="374"/>
    </location>
</feature>
<evidence type="ECO:0000256" key="4">
    <source>
        <dbReference type="ARBA" id="ARBA00022490"/>
    </source>
</evidence>
<dbReference type="Pfam" id="PF03144">
    <property type="entry name" value="GTP_EFTU_D2"/>
    <property type="match status" value="1"/>
</dbReference>
<dbReference type="InterPro" id="IPR000178">
    <property type="entry name" value="TF_IF2_bacterial-like"/>
</dbReference>
<dbReference type="EMBL" id="DSOL01000003">
    <property type="protein sequence ID" value="HEN27107.1"/>
    <property type="molecule type" value="Genomic_DNA"/>
</dbReference>
<evidence type="ECO:0000256" key="5">
    <source>
        <dbReference type="ARBA" id="ARBA00022540"/>
    </source>
</evidence>
<dbReference type="SMART" id="SM00173">
    <property type="entry name" value="RAS"/>
    <property type="match status" value="1"/>
</dbReference>
<dbReference type="GO" id="GO:0003924">
    <property type="term" value="F:GTPase activity"/>
    <property type="evidence" value="ECO:0007669"/>
    <property type="project" value="UniProtKB-UniRule"/>
</dbReference>
<accession>A0A7C2K1D2</accession>
<feature type="region of interest" description="Disordered" evidence="11">
    <location>
        <begin position="52"/>
        <end position="124"/>
    </location>
</feature>
<dbReference type="HAMAP" id="MF_00100_B">
    <property type="entry name" value="IF_2_B"/>
    <property type="match status" value="1"/>
</dbReference>
<keyword evidence="8 9" id="KW-0342">GTP-binding</keyword>
<dbReference type="GO" id="GO:0003743">
    <property type="term" value="F:translation initiation factor activity"/>
    <property type="evidence" value="ECO:0007669"/>
    <property type="project" value="UniProtKB-UniRule"/>
</dbReference>
<dbReference type="CDD" id="cd03692">
    <property type="entry name" value="mtIF2_IVc"/>
    <property type="match status" value="1"/>
</dbReference>
<evidence type="ECO:0000256" key="10">
    <source>
        <dbReference type="RuleBase" id="RU000644"/>
    </source>
</evidence>
<dbReference type="InterPro" id="IPR015760">
    <property type="entry name" value="TIF_IF2"/>
</dbReference>
<comment type="similarity">
    <text evidence="2 9 10">Belongs to the TRAFAC class translation factor GTPase superfamily. Classic translation factor GTPase family. IF-2 subfamily.</text>
</comment>
<keyword evidence="7 9" id="KW-0648">Protein biosynthesis</keyword>
<dbReference type="FunFam" id="3.40.50.10050:FF:000001">
    <property type="entry name" value="Translation initiation factor IF-2"/>
    <property type="match status" value="1"/>
</dbReference>
<feature type="compositionally biased region" description="Basic and acidic residues" evidence="11">
    <location>
        <begin position="52"/>
        <end position="71"/>
    </location>
</feature>
<dbReference type="CDD" id="cd03702">
    <property type="entry name" value="IF2_mtIF2_II"/>
    <property type="match status" value="1"/>
</dbReference>
<dbReference type="GO" id="GO:0005829">
    <property type="term" value="C:cytosol"/>
    <property type="evidence" value="ECO:0007669"/>
    <property type="project" value="TreeGrafter"/>
</dbReference>
<evidence type="ECO:0000256" key="2">
    <source>
        <dbReference type="ARBA" id="ARBA00007733"/>
    </source>
</evidence>
<reference evidence="13" key="1">
    <citation type="journal article" date="2020" name="mSystems">
        <title>Genome- and Community-Level Interaction Insights into Carbon Utilization and Element Cycling Functions of Hydrothermarchaeota in Hydrothermal Sediment.</title>
        <authorList>
            <person name="Zhou Z."/>
            <person name="Liu Y."/>
            <person name="Xu W."/>
            <person name="Pan J."/>
            <person name="Luo Z.H."/>
            <person name="Li M."/>
        </authorList>
    </citation>
    <scope>NUCLEOTIDE SEQUENCE [LARGE SCALE GENOMIC DNA]</scope>
    <source>
        <strain evidence="13">SpSt-34</strain>
    </source>
</reference>
<dbReference type="PANTHER" id="PTHR43381">
    <property type="entry name" value="TRANSLATION INITIATION FACTOR IF-2-RELATED"/>
    <property type="match status" value="1"/>
</dbReference>
<feature type="region of interest" description="G-domain" evidence="9">
    <location>
        <begin position="210"/>
        <end position="358"/>
    </location>
</feature>
<dbReference type="NCBIfam" id="TIGR00487">
    <property type="entry name" value="IF-2"/>
    <property type="match status" value="1"/>
</dbReference>
<evidence type="ECO:0000256" key="6">
    <source>
        <dbReference type="ARBA" id="ARBA00022741"/>
    </source>
</evidence>
<evidence type="ECO:0000256" key="1">
    <source>
        <dbReference type="ARBA" id="ARBA00004496"/>
    </source>
</evidence>
<dbReference type="Pfam" id="PF00009">
    <property type="entry name" value="GTP_EFTU"/>
    <property type="match status" value="1"/>
</dbReference>
<dbReference type="SUPFAM" id="SSF52540">
    <property type="entry name" value="P-loop containing nucleoside triphosphate hydrolases"/>
    <property type="match status" value="1"/>
</dbReference>
<dbReference type="NCBIfam" id="TIGR00231">
    <property type="entry name" value="small_GTP"/>
    <property type="match status" value="1"/>
</dbReference>
<gene>
    <name evidence="9" type="primary">infB</name>
    <name evidence="13" type="ORF">ENQ77_00220</name>
</gene>
<dbReference type="Gene3D" id="1.10.10.2480">
    <property type="match status" value="1"/>
</dbReference>
<dbReference type="InterPro" id="IPR009000">
    <property type="entry name" value="Transl_B-barrel_sf"/>
</dbReference>
<dbReference type="PRINTS" id="PR00449">
    <property type="entry name" value="RASTRNSFRMNG"/>
</dbReference>
<name>A0A7C2K1D2_UNCW3</name>
<comment type="subcellular location">
    <subcellularLocation>
        <location evidence="1 9">Cytoplasm</location>
    </subcellularLocation>
</comment>
<dbReference type="InterPro" id="IPR006847">
    <property type="entry name" value="IF2_N"/>
</dbReference>
<evidence type="ECO:0000256" key="8">
    <source>
        <dbReference type="ARBA" id="ARBA00023134"/>
    </source>
</evidence>
<dbReference type="InterPro" id="IPR023115">
    <property type="entry name" value="TIF_IF2_dom3"/>
</dbReference>
<feature type="binding site" evidence="9">
    <location>
        <begin position="262"/>
        <end position="266"/>
    </location>
    <ligand>
        <name>GTP</name>
        <dbReference type="ChEBI" id="CHEBI:37565"/>
    </ligand>
</feature>
<dbReference type="FunFam" id="2.40.30.10:FF:000008">
    <property type="entry name" value="Translation initiation factor IF-2"/>
    <property type="match status" value="1"/>
</dbReference>
<sequence>MENKDPKKVGDLAKELDLSAKTIISILTEMNFNVSSPRDLLTPEMEKAVREYLQKEKEEAQRELERKKQIWGEEEQQPQPSKKKYTPSPRSQIKPEEKIKETMAKMTKRHEKHKKKTSETLEELEEQTPQTLVLYSKSVTVGELAKMIGVPPAEIIQKLFTMGMMVTINHTLDEDTIHIIADEYGYQVEFHEHKGTEEISEEELSEERPPVVAVMGHVDHGKTTLLDYIRHTNIADKEVGKITQHIGAYQIEYQGKKITFLDTPGHEAFSAMRARGAQVTDIVILVVSAVEGVKEQTIEAINHARSARVPIIVAINKIDLPNADPERVRRELTQFGLIPEEWGGDTLMVEISAKTGQNVDELLLGILLKAEELKLRSTSKGPARGVVIESRIDKGKGPLATVLVQKGTLRVRDFFVAGLTYGRVRSLFNEWGEKVEAAGPSVPVQVQGFEDLPQAGDIFEVVSSDDEAKRITEERRKLKKEQIQRGEYTLILKSIQERIRAGELKELPLVIKADCYGSVEAIQDSLSKMSVKDVKPEIIFAGVGAVTENDVELAHTAQGVVIGFNTTIDPRAKQKAKELGVTIKTTRLIYELLEDVEKMLKGLVEPVTKEVVLGKAEVRRIFRIAKIGVVAGCYVIDGVIQRNAKVRVLRDGEVIYDGKIASLKRFQEDVKEVQSGFECGIKIEGFDKIKEGDIIECYTVEQIFEF</sequence>
<evidence type="ECO:0000313" key="13">
    <source>
        <dbReference type="EMBL" id="HEN27107.1"/>
    </source>
</evidence>